<dbReference type="EMBL" id="KN833002">
    <property type="protein sequence ID" value="KIM80888.1"/>
    <property type="molecule type" value="Genomic_DNA"/>
</dbReference>
<dbReference type="InterPro" id="IPR026705">
    <property type="entry name" value="Hid-1/Ecm30"/>
</dbReference>
<feature type="compositionally biased region" description="Acidic residues" evidence="1">
    <location>
        <begin position="183"/>
        <end position="192"/>
    </location>
</feature>
<dbReference type="Pfam" id="PF12722">
    <property type="entry name" value="Hid1"/>
    <property type="match status" value="1"/>
</dbReference>
<dbReference type="OrthoDB" id="432953at2759"/>
<name>A0A0C3B3W2_PILCF</name>
<evidence type="ECO:0000313" key="2">
    <source>
        <dbReference type="EMBL" id="KIM80888.1"/>
    </source>
</evidence>
<reference evidence="3" key="2">
    <citation type="submission" date="2015-01" db="EMBL/GenBank/DDBJ databases">
        <title>Evolutionary Origins and Diversification of the Mycorrhizal Mutualists.</title>
        <authorList>
            <consortium name="DOE Joint Genome Institute"/>
            <consortium name="Mycorrhizal Genomics Consortium"/>
            <person name="Kohler A."/>
            <person name="Kuo A."/>
            <person name="Nagy L.G."/>
            <person name="Floudas D."/>
            <person name="Copeland A."/>
            <person name="Barry K.W."/>
            <person name="Cichocki N."/>
            <person name="Veneault-Fourrey C."/>
            <person name="LaButti K."/>
            <person name="Lindquist E.A."/>
            <person name="Lipzen A."/>
            <person name="Lundell T."/>
            <person name="Morin E."/>
            <person name="Murat C."/>
            <person name="Riley R."/>
            <person name="Ohm R."/>
            <person name="Sun H."/>
            <person name="Tunlid A."/>
            <person name="Henrissat B."/>
            <person name="Grigoriev I.V."/>
            <person name="Hibbett D.S."/>
            <person name="Martin F."/>
        </authorList>
    </citation>
    <scope>NUCLEOTIDE SEQUENCE [LARGE SCALE GENOMIC DNA]</scope>
    <source>
        <strain evidence="3">F 1598</strain>
    </source>
</reference>
<accession>A0A0C3B3W2</accession>
<evidence type="ECO:0008006" key="4">
    <source>
        <dbReference type="Google" id="ProtNLM"/>
    </source>
</evidence>
<evidence type="ECO:0000256" key="1">
    <source>
        <dbReference type="SAM" id="MobiDB-lite"/>
    </source>
</evidence>
<dbReference type="AlphaFoldDB" id="A0A0C3B3W2"/>
<dbReference type="GO" id="GO:0016020">
    <property type="term" value="C:membrane"/>
    <property type="evidence" value="ECO:0007669"/>
    <property type="project" value="TreeGrafter"/>
</dbReference>
<dbReference type="GO" id="GO:0005797">
    <property type="term" value="C:Golgi medial cisterna"/>
    <property type="evidence" value="ECO:0007669"/>
    <property type="project" value="TreeGrafter"/>
</dbReference>
<dbReference type="STRING" id="765440.A0A0C3B3W2"/>
<dbReference type="PANTHER" id="PTHR21575">
    <property type="entry name" value="PROTEIN HID1"/>
    <property type="match status" value="1"/>
</dbReference>
<feature type="region of interest" description="Disordered" evidence="1">
    <location>
        <begin position="656"/>
        <end position="748"/>
    </location>
</feature>
<dbReference type="FunCoup" id="A0A0C3B3W2">
    <property type="interactions" value="4"/>
</dbReference>
<sequence length="913" mass="100944">MFSKLPQRFTAPFELGDGAKLAFRSQPGGVSKLATTRNISQTDSYWEQYAVLFDTPSDVFSLISPNDIRRGLLEAPENIATLIRVTTSRLFNLVSDHTFPSAANASVVAYASTFIRTSTGSTERSTTKEALNCIRILQRVLPVVFEADGESSTFELEVLWKAEEVEEDSEQGGGVEESQFVIEGEDGSDSEAESPLKTVGSPKRTKKLPSLGERLFSCIIDLLFCCGFTLPTKIQVDHYKINYVIWEKGVGSTADPGPSHAFDANKTEVLRLLLILLSRQIYIPPSALLSKPSLYTLHIVQKTSRRDVLTVLCSLLNTAMNSAQSTEMSIQSMAGKLPYNHLVFKGEDPRSTLVGMCFQVLVVLLDFQSGSARDMLSGSGESQAASPTARTNSFRYFLAKLHRTQDFTFIVEGVIGIFEQQMASTNNLLPGAKKSIPYVIDTVVFLWKMMELNKKFRLYVLESDRAMDIVAYLMAYCMDIKDKPQQHGLCRALSYIIQSLSAEAAFGLKLTSPVKAQLATKYNVAGTAADFMINAVYSIVATTSGALNSLYPALIIALSNSAPYFKNISVIASTRLVQLFKSFSNPLFLLADEGHPRLLFFMLEAFSSVILHNLSDNPNLIYGILTAHKTFEDLGTFTLSRGLREIKRVQLAKEELARKTEGKSRDKNLTDETGEQEEPSDEKARLLESEQGGENDLATLEEGTRQPDNLDGTRNPNLPMSEELPSVAEPTSEKARGKRRAQRSMSMDATGSLERIAAAGVGKNGFVPTQEWVTSWQQGLPLDAVMLVISELLPKIQELQAARHKPNPTSAIMDLLRSVTLTHVLPPAPPLTPRKFVWSDASIVWLTSLIWGEIYVRGMTPLGLWNSTNVRLFYVKHTQTHQRQITETVTNVVGGFFGRSPDTPVGRPRGDRV</sequence>
<evidence type="ECO:0000313" key="3">
    <source>
        <dbReference type="Proteomes" id="UP000054166"/>
    </source>
</evidence>
<reference evidence="2 3" key="1">
    <citation type="submission" date="2014-04" db="EMBL/GenBank/DDBJ databases">
        <authorList>
            <consortium name="DOE Joint Genome Institute"/>
            <person name="Kuo A."/>
            <person name="Tarkka M."/>
            <person name="Buscot F."/>
            <person name="Kohler A."/>
            <person name="Nagy L.G."/>
            <person name="Floudas D."/>
            <person name="Copeland A."/>
            <person name="Barry K.W."/>
            <person name="Cichocki N."/>
            <person name="Veneault-Fourrey C."/>
            <person name="LaButti K."/>
            <person name="Lindquist E.A."/>
            <person name="Lipzen A."/>
            <person name="Lundell T."/>
            <person name="Morin E."/>
            <person name="Murat C."/>
            <person name="Sun H."/>
            <person name="Tunlid A."/>
            <person name="Henrissat B."/>
            <person name="Grigoriev I.V."/>
            <person name="Hibbett D.S."/>
            <person name="Martin F."/>
            <person name="Nordberg H.P."/>
            <person name="Cantor M.N."/>
            <person name="Hua S.X."/>
        </authorList>
    </citation>
    <scope>NUCLEOTIDE SEQUENCE [LARGE SCALE GENOMIC DNA]</scope>
    <source>
        <strain evidence="2 3">F 1598</strain>
    </source>
</reference>
<feature type="region of interest" description="Disordered" evidence="1">
    <location>
        <begin position="166"/>
        <end position="204"/>
    </location>
</feature>
<dbReference type="InParanoid" id="A0A0C3B3W2"/>
<dbReference type="Proteomes" id="UP000054166">
    <property type="component" value="Unassembled WGS sequence"/>
</dbReference>
<keyword evidence="3" id="KW-1185">Reference proteome</keyword>
<proteinExistence type="predicted"/>
<dbReference type="PANTHER" id="PTHR21575:SF12">
    <property type="entry name" value="PROTEIN HID1"/>
    <property type="match status" value="1"/>
</dbReference>
<organism evidence="2 3">
    <name type="scientific">Piloderma croceum (strain F 1598)</name>
    <dbReference type="NCBI Taxonomy" id="765440"/>
    <lineage>
        <taxon>Eukaryota</taxon>
        <taxon>Fungi</taxon>
        <taxon>Dikarya</taxon>
        <taxon>Basidiomycota</taxon>
        <taxon>Agaricomycotina</taxon>
        <taxon>Agaricomycetes</taxon>
        <taxon>Agaricomycetidae</taxon>
        <taxon>Atheliales</taxon>
        <taxon>Atheliaceae</taxon>
        <taxon>Piloderma</taxon>
    </lineage>
</organism>
<gene>
    <name evidence="2" type="ORF">PILCRDRAFT_822188</name>
</gene>
<dbReference type="HOGENOM" id="CLU_007392_0_0_1"/>
<feature type="compositionally biased region" description="Basic and acidic residues" evidence="1">
    <location>
        <begin position="656"/>
        <end position="670"/>
    </location>
</feature>
<protein>
    <recommendedName>
        <fullName evidence="4">Dymeclin</fullName>
    </recommendedName>
</protein>
<dbReference type="GO" id="GO:0000138">
    <property type="term" value="C:Golgi trans cisterna"/>
    <property type="evidence" value="ECO:0007669"/>
    <property type="project" value="TreeGrafter"/>
</dbReference>